<dbReference type="InterPro" id="IPR036465">
    <property type="entry name" value="vWFA_dom_sf"/>
</dbReference>
<keyword evidence="3" id="KW-0472">Membrane</keyword>
<feature type="region of interest" description="Disordered" evidence="2">
    <location>
        <begin position="509"/>
        <end position="625"/>
    </location>
</feature>
<dbReference type="Pfam" id="PF00515">
    <property type="entry name" value="TPR_1"/>
    <property type="match status" value="1"/>
</dbReference>
<feature type="repeat" description="TPR" evidence="1">
    <location>
        <begin position="463"/>
        <end position="496"/>
    </location>
</feature>
<dbReference type="PANTHER" id="PTHR22550">
    <property type="entry name" value="SPORE GERMINATION PROTEIN"/>
    <property type="match status" value="1"/>
</dbReference>
<feature type="domain" description="VWFA" evidence="4">
    <location>
        <begin position="110"/>
        <end position="215"/>
    </location>
</feature>
<dbReference type="EMBL" id="SAWY01000006">
    <property type="protein sequence ID" value="TPH17935.1"/>
    <property type="molecule type" value="Genomic_DNA"/>
</dbReference>
<evidence type="ECO:0000256" key="2">
    <source>
        <dbReference type="SAM" id="MobiDB-lite"/>
    </source>
</evidence>
<dbReference type="PROSITE" id="PS50293">
    <property type="entry name" value="TPR_REGION"/>
    <property type="match status" value="1"/>
</dbReference>
<protein>
    <submittedName>
        <fullName evidence="5">VWA domain-containing protein</fullName>
    </submittedName>
</protein>
<feature type="compositionally biased region" description="Basic and acidic residues" evidence="2">
    <location>
        <begin position="601"/>
        <end position="613"/>
    </location>
</feature>
<name>A0A502L654_9GAMM</name>
<dbReference type="Pfam" id="PF13519">
    <property type="entry name" value="VWA_2"/>
    <property type="match status" value="1"/>
</dbReference>
<dbReference type="InterPro" id="IPR011990">
    <property type="entry name" value="TPR-like_helical_dom_sf"/>
</dbReference>
<dbReference type="PROSITE" id="PS50005">
    <property type="entry name" value="TPR"/>
    <property type="match status" value="1"/>
</dbReference>
<dbReference type="OrthoDB" id="9807628at2"/>
<dbReference type="Gene3D" id="1.25.40.10">
    <property type="entry name" value="Tetratricopeptide repeat domain"/>
    <property type="match status" value="1"/>
</dbReference>
<evidence type="ECO:0000313" key="5">
    <source>
        <dbReference type="EMBL" id="TPH17935.1"/>
    </source>
</evidence>
<dbReference type="PANTHER" id="PTHR22550:SF14">
    <property type="entry name" value="VWFA DOMAIN-CONTAINING PROTEIN"/>
    <property type="match status" value="1"/>
</dbReference>
<feature type="transmembrane region" description="Helical" evidence="3">
    <location>
        <begin position="15"/>
        <end position="33"/>
    </location>
</feature>
<gene>
    <name evidence="5" type="ORF">EPA86_03455</name>
</gene>
<feature type="compositionally biased region" description="Low complexity" evidence="2">
    <location>
        <begin position="514"/>
        <end position="582"/>
    </location>
</feature>
<dbReference type="InterPro" id="IPR002035">
    <property type="entry name" value="VWF_A"/>
</dbReference>
<keyword evidence="6" id="KW-1185">Reference proteome</keyword>
<organism evidence="5 6">
    <name type="scientific">Litorilituus lipolyticus</name>
    <dbReference type="NCBI Taxonomy" id="2491017"/>
    <lineage>
        <taxon>Bacteria</taxon>
        <taxon>Pseudomonadati</taxon>
        <taxon>Pseudomonadota</taxon>
        <taxon>Gammaproteobacteria</taxon>
        <taxon>Alteromonadales</taxon>
        <taxon>Colwelliaceae</taxon>
        <taxon>Litorilituus</taxon>
    </lineage>
</organism>
<dbReference type="InterPro" id="IPR019734">
    <property type="entry name" value="TPR_rpt"/>
</dbReference>
<accession>A0A502L654</accession>
<dbReference type="SUPFAM" id="SSF53300">
    <property type="entry name" value="vWA-like"/>
    <property type="match status" value="1"/>
</dbReference>
<dbReference type="RefSeq" id="WP_140601942.1">
    <property type="nucleotide sequence ID" value="NZ_SAWY01000006.1"/>
</dbReference>
<dbReference type="Gene3D" id="3.40.50.410">
    <property type="entry name" value="von Willebrand factor, type A domain"/>
    <property type="match status" value="1"/>
</dbReference>
<dbReference type="SUPFAM" id="SSF48452">
    <property type="entry name" value="TPR-like"/>
    <property type="match status" value="1"/>
</dbReference>
<evidence type="ECO:0000256" key="1">
    <source>
        <dbReference type="PROSITE-ProRule" id="PRU00339"/>
    </source>
</evidence>
<keyword evidence="3" id="KW-1133">Transmembrane helix</keyword>
<feature type="transmembrane region" description="Helical" evidence="3">
    <location>
        <begin position="76"/>
        <end position="95"/>
    </location>
</feature>
<evidence type="ECO:0000259" key="4">
    <source>
        <dbReference type="Pfam" id="PF13519"/>
    </source>
</evidence>
<reference evidence="5 6" key="1">
    <citation type="submission" date="2019-01" db="EMBL/GenBank/DDBJ databases">
        <title>Litorilituus lipolytica sp. nov., isolated from intertidal sand of the Yellow Sea in China.</title>
        <authorList>
            <person name="Liu A."/>
        </authorList>
    </citation>
    <scope>NUCLEOTIDE SEQUENCE [LARGE SCALE GENOMIC DNA]</scope>
    <source>
        <strain evidence="5 6">RZ04</strain>
    </source>
</reference>
<dbReference type="InterPro" id="IPR050768">
    <property type="entry name" value="UPF0353/GerABKA_families"/>
</dbReference>
<dbReference type="Proteomes" id="UP000315303">
    <property type="component" value="Unassembled WGS sequence"/>
</dbReference>
<dbReference type="SMART" id="SM00028">
    <property type="entry name" value="TPR"/>
    <property type="match status" value="1"/>
</dbReference>
<proteinExistence type="predicted"/>
<evidence type="ECO:0000256" key="3">
    <source>
        <dbReference type="SAM" id="Phobius"/>
    </source>
</evidence>
<comment type="caution">
    <text evidence="5">The sequence shown here is derived from an EMBL/GenBank/DDBJ whole genome shotgun (WGS) entry which is preliminary data.</text>
</comment>
<sequence>MTFDFNQFIEHFHFVRPWWLITFSVLLLIIYVLKKQRHFNSPWQQLLPKHLANVVLETSDNNATNKQRFFAFSSPIVKPLIIGTCVIFALAGPAWQKLPQPVYQLERGSVLIMDMSYSMYATDIKPNRLTRARFKAIDLLNTLNEGEIGLIAYAGDAFTISPLTQDIKNIELLLPSLSPEIMPVLGANAFAALSMAHETLINAGHVTGDIYWFTDDIDNEEMSDVFDWAKTYGHRVNILGIGTPNGAPIKLNSGELLKDRSGAIVVPKLPEGKLASIAKRAQGKYSTITHGDEDIRLLVQQAKNNDTDNRTQDKKEQHLQQGDQYYEQGPWLLIIILPLVLSYFRRGVLLSLAPIVPLFLISSVLNSQNALANNSAAEQAIQTTPQVVTDSATASTHQPESKVKTLWNNLWQTPDQQGQKHFEQQQYQQAANQFDNTQWQGSAHYKAGNYPKALEAFKQSESSDALYNQGNALAQMQQFDQAIDAYKKALAKDPTLTDAKENIEKIEELKKQQEQQQQQQGEQQQGEQQQSEQQQSEQQQSEQQQGEQQQSEQQQSEQQQSEQQQSEQQQSEQQQSEQLQGEVSDEDSESPANEKAATSKLLDKQAKETEQKHQQLLNKVTDDPYLLLRNKMKLEYQKRQQGGSRKGAEKQW</sequence>
<dbReference type="AlphaFoldDB" id="A0A502L654"/>
<keyword evidence="3" id="KW-0812">Transmembrane</keyword>
<keyword evidence="1" id="KW-0802">TPR repeat</keyword>
<evidence type="ECO:0000313" key="6">
    <source>
        <dbReference type="Proteomes" id="UP000315303"/>
    </source>
</evidence>